<evidence type="ECO:0000313" key="2">
    <source>
        <dbReference type="Proteomes" id="UP000286268"/>
    </source>
</evidence>
<dbReference type="Pfam" id="PF08876">
    <property type="entry name" value="DUF1836"/>
    <property type="match status" value="1"/>
</dbReference>
<proteinExistence type="predicted"/>
<dbReference type="EMBL" id="CP025746">
    <property type="protein sequence ID" value="QAA31864.1"/>
    <property type="molecule type" value="Genomic_DNA"/>
</dbReference>
<dbReference type="OrthoDB" id="3191472at2"/>
<accession>A0A410DRX7</accession>
<dbReference type="InterPro" id="IPR014975">
    <property type="entry name" value="DUF1836"/>
</dbReference>
<gene>
    <name evidence="1" type="ORF">C1I91_09510</name>
</gene>
<protein>
    <recommendedName>
        <fullName evidence="3">DUF1836 domain-containing protein</fullName>
    </recommendedName>
</protein>
<reference evidence="1 2" key="1">
    <citation type="submission" date="2018-01" db="EMBL/GenBank/DDBJ databases">
        <title>Genome Sequencing and Assembly of Anaerobacter polyendosporus strain CT4.</title>
        <authorList>
            <person name="Tachaapaikoon C."/>
            <person name="Sutheeworapong S."/>
            <person name="Jenjaroenpun P."/>
            <person name="Wongsurawat T."/>
            <person name="Nookeaw I."/>
            <person name="Cheawchanlertfa P."/>
            <person name="Kosugi A."/>
            <person name="Cheevadhanarak S."/>
            <person name="Ratanakhanokchai K."/>
        </authorList>
    </citation>
    <scope>NUCLEOTIDE SEQUENCE [LARGE SCALE GENOMIC DNA]</scope>
    <source>
        <strain evidence="1 2">CT4</strain>
    </source>
</reference>
<keyword evidence="2" id="KW-1185">Reference proteome</keyword>
<evidence type="ECO:0008006" key="3">
    <source>
        <dbReference type="Google" id="ProtNLM"/>
    </source>
</evidence>
<evidence type="ECO:0000313" key="1">
    <source>
        <dbReference type="EMBL" id="QAA31864.1"/>
    </source>
</evidence>
<organism evidence="1 2">
    <name type="scientific">Clostridium manihotivorum</name>
    <dbReference type="NCBI Taxonomy" id="2320868"/>
    <lineage>
        <taxon>Bacteria</taxon>
        <taxon>Bacillati</taxon>
        <taxon>Bacillota</taxon>
        <taxon>Clostridia</taxon>
        <taxon>Eubacteriales</taxon>
        <taxon>Clostridiaceae</taxon>
        <taxon>Clostridium</taxon>
    </lineage>
</organism>
<dbReference type="KEGG" id="cmah:C1I91_09510"/>
<dbReference type="RefSeq" id="WP_128212658.1">
    <property type="nucleotide sequence ID" value="NZ_CP025746.1"/>
</dbReference>
<name>A0A410DRX7_9CLOT</name>
<dbReference type="PANTHER" id="PTHR40056">
    <property type="entry name" value="HYPOTHETICAL CYTOSOLIC PROTEIN"/>
    <property type="match status" value="1"/>
</dbReference>
<dbReference type="AlphaFoldDB" id="A0A410DRX7"/>
<dbReference type="Proteomes" id="UP000286268">
    <property type="component" value="Chromosome"/>
</dbReference>
<sequence>MDKENLQFDLDILKEIFDDLHFDKEIQPEQIPKLDLYMDQVITLFESNLFETKRNSENKLLTKTMINNYTKDKLLMAAKKKKYTREHIILMIIIYNLKQSLAINDIKSILKPIVDSIENETGDEVALDLLYNKYLLIKNNNSEEIKSSAEQKLREVKDEEGDVLLYILSVIDMANGYRKIAEKLIDHYFVSSSDN</sequence>
<dbReference type="PANTHER" id="PTHR40056:SF1">
    <property type="entry name" value="DUF1836 DOMAIN-CONTAINING PROTEIN"/>
    <property type="match status" value="1"/>
</dbReference>